<dbReference type="EMBL" id="BDGG01000001">
    <property type="protein sequence ID" value="GAU89372.1"/>
    <property type="molecule type" value="Genomic_DNA"/>
</dbReference>
<gene>
    <name evidence="1" type="primary">RvY_01928</name>
    <name evidence="1" type="synonym">RvY_01928.1</name>
    <name evidence="1" type="ORF">RvY_01928-1</name>
</gene>
<dbReference type="AlphaFoldDB" id="A0A1D1UP00"/>
<reference evidence="1 2" key="1">
    <citation type="journal article" date="2016" name="Nat. Commun.">
        <title>Extremotolerant tardigrade genome and improved radiotolerance of human cultured cells by tardigrade-unique protein.</title>
        <authorList>
            <person name="Hashimoto T."/>
            <person name="Horikawa D.D."/>
            <person name="Saito Y."/>
            <person name="Kuwahara H."/>
            <person name="Kozuka-Hata H."/>
            <person name="Shin-I T."/>
            <person name="Minakuchi Y."/>
            <person name="Ohishi K."/>
            <person name="Motoyama A."/>
            <person name="Aizu T."/>
            <person name="Enomoto A."/>
            <person name="Kondo K."/>
            <person name="Tanaka S."/>
            <person name="Hara Y."/>
            <person name="Koshikawa S."/>
            <person name="Sagara H."/>
            <person name="Miura T."/>
            <person name="Yokobori S."/>
            <person name="Miyagawa K."/>
            <person name="Suzuki Y."/>
            <person name="Kubo T."/>
            <person name="Oyama M."/>
            <person name="Kohara Y."/>
            <person name="Fujiyama A."/>
            <person name="Arakawa K."/>
            <person name="Katayama T."/>
            <person name="Toyoda A."/>
            <person name="Kunieda T."/>
        </authorList>
    </citation>
    <scope>NUCLEOTIDE SEQUENCE [LARGE SCALE GENOMIC DNA]</scope>
    <source>
        <strain evidence="1 2">YOKOZUNA-1</strain>
    </source>
</reference>
<organism evidence="1 2">
    <name type="scientific">Ramazzottius varieornatus</name>
    <name type="common">Water bear</name>
    <name type="synonym">Tardigrade</name>
    <dbReference type="NCBI Taxonomy" id="947166"/>
    <lineage>
        <taxon>Eukaryota</taxon>
        <taxon>Metazoa</taxon>
        <taxon>Ecdysozoa</taxon>
        <taxon>Tardigrada</taxon>
        <taxon>Eutardigrada</taxon>
        <taxon>Parachela</taxon>
        <taxon>Hypsibioidea</taxon>
        <taxon>Ramazzottiidae</taxon>
        <taxon>Ramazzottius</taxon>
    </lineage>
</organism>
<dbReference type="Proteomes" id="UP000186922">
    <property type="component" value="Unassembled WGS sequence"/>
</dbReference>
<accession>A0A1D1UP00</accession>
<comment type="caution">
    <text evidence="1">The sequence shown here is derived from an EMBL/GenBank/DDBJ whole genome shotgun (WGS) entry which is preliminary data.</text>
</comment>
<evidence type="ECO:0000313" key="2">
    <source>
        <dbReference type="Proteomes" id="UP000186922"/>
    </source>
</evidence>
<protein>
    <submittedName>
        <fullName evidence="1">Uncharacterized protein</fullName>
    </submittedName>
</protein>
<sequence>MLDWCNPGGPATGQPRGTIYRSIKPLTGFVVPPPRCNDTVSFCVVSETAGKLLLTAEVSLPGIGNWSWRSLNGVKSMRAILSWQIPGRRFIIWCQENQSHFPSPIWRYRLCLWAVTPESREVRDPEIFWVSQITWNIQRPKSTANHAAFPNCDMGRISYNINSELREAISDQTET</sequence>
<name>A0A1D1UP00_RAMVA</name>
<evidence type="ECO:0000313" key="1">
    <source>
        <dbReference type="EMBL" id="GAU89372.1"/>
    </source>
</evidence>
<keyword evidence="2" id="KW-1185">Reference proteome</keyword>
<proteinExistence type="predicted"/>